<evidence type="ECO:0000313" key="3">
    <source>
        <dbReference type="Proteomes" id="UP000053257"/>
    </source>
</evidence>
<feature type="compositionally biased region" description="Acidic residues" evidence="1">
    <location>
        <begin position="9"/>
        <end position="24"/>
    </location>
</feature>
<evidence type="ECO:0000313" key="2">
    <source>
        <dbReference type="EMBL" id="KIP02903.1"/>
    </source>
</evidence>
<accession>A0A0C3PCP1</accession>
<dbReference type="AlphaFoldDB" id="A0A0C3PCP1"/>
<dbReference type="Proteomes" id="UP000053257">
    <property type="component" value="Unassembled WGS sequence"/>
</dbReference>
<keyword evidence="3" id="KW-1185">Reference proteome</keyword>
<evidence type="ECO:0000256" key="1">
    <source>
        <dbReference type="SAM" id="MobiDB-lite"/>
    </source>
</evidence>
<protein>
    <submittedName>
        <fullName evidence="2">Uncharacterized protein</fullName>
    </submittedName>
</protein>
<sequence length="126" mass="13841">MPTSPTAEYDVDDLPEEENDTDSQEMWEDIGWDDSFAAQLASAWKDDAPRGDFEAADDADENPFWDDSNQPSASKTLRTAISDPGPSKVQASLSRDSSTEEVPVTLNSSQAYAVFPEYNQEDIAEG</sequence>
<feature type="region of interest" description="Disordered" evidence="1">
    <location>
        <begin position="46"/>
        <end position="104"/>
    </location>
</feature>
<reference evidence="2 3" key="1">
    <citation type="journal article" date="2014" name="PLoS Genet.">
        <title>Analysis of the Phlebiopsis gigantea genome, transcriptome and secretome provides insight into its pioneer colonization strategies of wood.</title>
        <authorList>
            <person name="Hori C."/>
            <person name="Ishida T."/>
            <person name="Igarashi K."/>
            <person name="Samejima M."/>
            <person name="Suzuki H."/>
            <person name="Master E."/>
            <person name="Ferreira P."/>
            <person name="Ruiz-Duenas F.J."/>
            <person name="Held B."/>
            <person name="Canessa P."/>
            <person name="Larrondo L.F."/>
            <person name="Schmoll M."/>
            <person name="Druzhinina I.S."/>
            <person name="Kubicek C.P."/>
            <person name="Gaskell J.A."/>
            <person name="Kersten P."/>
            <person name="St John F."/>
            <person name="Glasner J."/>
            <person name="Sabat G."/>
            <person name="Splinter BonDurant S."/>
            <person name="Syed K."/>
            <person name="Yadav J."/>
            <person name="Mgbeahuruike A.C."/>
            <person name="Kovalchuk A."/>
            <person name="Asiegbu F.O."/>
            <person name="Lackner G."/>
            <person name="Hoffmeister D."/>
            <person name="Rencoret J."/>
            <person name="Gutierrez A."/>
            <person name="Sun H."/>
            <person name="Lindquist E."/>
            <person name="Barry K."/>
            <person name="Riley R."/>
            <person name="Grigoriev I.V."/>
            <person name="Henrissat B."/>
            <person name="Kues U."/>
            <person name="Berka R.M."/>
            <person name="Martinez A.T."/>
            <person name="Covert S.F."/>
            <person name="Blanchette R.A."/>
            <person name="Cullen D."/>
        </authorList>
    </citation>
    <scope>NUCLEOTIDE SEQUENCE [LARGE SCALE GENOMIC DNA]</scope>
    <source>
        <strain evidence="2 3">11061_1 CR5-6</strain>
    </source>
</reference>
<dbReference type="HOGENOM" id="CLU_1982375_0_0_1"/>
<organism evidence="2 3">
    <name type="scientific">Phlebiopsis gigantea (strain 11061_1 CR5-6)</name>
    <name type="common">White-rot fungus</name>
    <name type="synonym">Peniophora gigantea</name>
    <dbReference type="NCBI Taxonomy" id="745531"/>
    <lineage>
        <taxon>Eukaryota</taxon>
        <taxon>Fungi</taxon>
        <taxon>Dikarya</taxon>
        <taxon>Basidiomycota</taxon>
        <taxon>Agaricomycotina</taxon>
        <taxon>Agaricomycetes</taxon>
        <taxon>Polyporales</taxon>
        <taxon>Phanerochaetaceae</taxon>
        <taxon>Phlebiopsis</taxon>
    </lineage>
</organism>
<feature type="compositionally biased region" description="Polar residues" evidence="1">
    <location>
        <begin position="67"/>
        <end position="79"/>
    </location>
</feature>
<feature type="region of interest" description="Disordered" evidence="1">
    <location>
        <begin position="1"/>
        <end position="24"/>
    </location>
</feature>
<name>A0A0C3PCP1_PHLG1</name>
<proteinExistence type="predicted"/>
<feature type="compositionally biased region" description="Acidic residues" evidence="1">
    <location>
        <begin position="54"/>
        <end position="64"/>
    </location>
</feature>
<gene>
    <name evidence="2" type="ORF">PHLGIDRAFT_271257</name>
</gene>
<dbReference type="EMBL" id="KN840645">
    <property type="protein sequence ID" value="KIP02903.1"/>
    <property type="molecule type" value="Genomic_DNA"/>
</dbReference>